<dbReference type="Pfam" id="PF00225">
    <property type="entry name" value="Kinesin"/>
    <property type="match status" value="1"/>
</dbReference>
<dbReference type="GO" id="GO:0005874">
    <property type="term" value="C:microtubule"/>
    <property type="evidence" value="ECO:0007669"/>
    <property type="project" value="UniProtKB-KW"/>
</dbReference>
<keyword evidence="6" id="KW-0493">Microtubule</keyword>
<dbReference type="InterPro" id="IPR036961">
    <property type="entry name" value="Kinesin_motor_dom_sf"/>
</dbReference>
<dbReference type="SMART" id="SM00129">
    <property type="entry name" value="KISc"/>
    <property type="match status" value="1"/>
</dbReference>
<keyword evidence="3 5" id="KW-0067">ATP-binding</keyword>
<feature type="binding site" evidence="5">
    <location>
        <begin position="111"/>
        <end position="118"/>
    </location>
    <ligand>
        <name>ATP</name>
        <dbReference type="ChEBI" id="CHEBI:30616"/>
    </ligand>
</feature>
<reference evidence="11" key="1">
    <citation type="submission" date="2022-11" db="UniProtKB">
        <authorList>
            <consortium name="WormBaseParasite"/>
        </authorList>
    </citation>
    <scope>IDENTIFICATION</scope>
</reference>
<dbReference type="GO" id="GO:0005634">
    <property type="term" value="C:nucleus"/>
    <property type="evidence" value="ECO:0007669"/>
    <property type="project" value="TreeGrafter"/>
</dbReference>
<dbReference type="Gene3D" id="3.40.850.10">
    <property type="entry name" value="Kinesin motor domain"/>
    <property type="match status" value="1"/>
</dbReference>
<keyword evidence="2 5" id="KW-0547">Nucleotide-binding</keyword>
<keyword evidence="7" id="KW-0175">Coiled coil</keyword>
<feature type="domain" description="Kinesin motor" evidence="9">
    <location>
        <begin position="24"/>
        <end position="430"/>
    </location>
</feature>
<name>A0A914X4C5_9BILA</name>
<dbReference type="GO" id="GO:0005524">
    <property type="term" value="F:ATP binding"/>
    <property type="evidence" value="ECO:0007669"/>
    <property type="project" value="UniProtKB-UniRule"/>
</dbReference>
<dbReference type="SUPFAM" id="SSF52540">
    <property type="entry name" value="P-loop containing nucleoside triphosphate hydrolases"/>
    <property type="match status" value="1"/>
</dbReference>
<dbReference type="GO" id="GO:0003777">
    <property type="term" value="F:microtubule motor activity"/>
    <property type="evidence" value="ECO:0007669"/>
    <property type="project" value="InterPro"/>
</dbReference>
<organism evidence="10 11">
    <name type="scientific">Plectus sambesii</name>
    <dbReference type="NCBI Taxonomy" id="2011161"/>
    <lineage>
        <taxon>Eukaryota</taxon>
        <taxon>Metazoa</taxon>
        <taxon>Ecdysozoa</taxon>
        <taxon>Nematoda</taxon>
        <taxon>Chromadorea</taxon>
        <taxon>Plectida</taxon>
        <taxon>Plectina</taxon>
        <taxon>Plectoidea</taxon>
        <taxon>Plectidae</taxon>
        <taxon>Plectus</taxon>
    </lineage>
</organism>
<dbReference type="PROSITE" id="PS50067">
    <property type="entry name" value="KINESIN_MOTOR_2"/>
    <property type="match status" value="1"/>
</dbReference>
<evidence type="ECO:0000256" key="6">
    <source>
        <dbReference type="RuleBase" id="RU000394"/>
    </source>
</evidence>
<feature type="coiled-coil region" evidence="7">
    <location>
        <begin position="536"/>
        <end position="584"/>
    </location>
</feature>
<dbReference type="GO" id="GO:0005871">
    <property type="term" value="C:kinesin complex"/>
    <property type="evidence" value="ECO:0007669"/>
    <property type="project" value="TreeGrafter"/>
</dbReference>
<feature type="compositionally biased region" description="Basic residues" evidence="8">
    <location>
        <begin position="1"/>
        <end position="17"/>
    </location>
</feature>
<keyword evidence="4" id="KW-0963">Cytoplasm</keyword>
<keyword evidence="4" id="KW-0206">Cytoskeleton</keyword>
<evidence type="ECO:0000256" key="5">
    <source>
        <dbReference type="PROSITE-ProRule" id="PRU00283"/>
    </source>
</evidence>
<dbReference type="Proteomes" id="UP000887566">
    <property type="component" value="Unplaced"/>
</dbReference>
<feature type="region of interest" description="Disordered" evidence="8">
    <location>
        <begin position="1"/>
        <end position="23"/>
    </location>
</feature>
<comment type="subcellular location">
    <subcellularLocation>
        <location evidence="1">Cytoplasm</location>
        <location evidence="1">Cytoskeleton</location>
    </subcellularLocation>
</comment>
<keyword evidence="5 6" id="KW-0505">Motor protein</keyword>
<dbReference type="AlphaFoldDB" id="A0A914X4C5"/>
<dbReference type="WBParaSite" id="PSAMB.scaffold5979size10448.g27641.t1">
    <property type="protein sequence ID" value="PSAMB.scaffold5979size10448.g27641.t1"/>
    <property type="gene ID" value="PSAMB.scaffold5979size10448.g27641"/>
</dbReference>
<evidence type="ECO:0000256" key="7">
    <source>
        <dbReference type="SAM" id="Coils"/>
    </source>
</evidence>
<proteinExistence type="inferred from homology"/>
<dbReference type="PROSITE" id="PS00411">
    <property type="entry name" value="KINESIN_MOTOR_1"/>
    <property type="match status" value="1"/>
</dbReference>
<evidence type="ECO:0000256" key="4">
    <source>
        <dbReference type="ARBA" id="ARBA00023212"/>
    </source>
</evidence>
<dbReference type="PANTHER" id="PTHR24115:SF600">
    <property type="entry name" value="KINESIN-LIKE PROTEIN KIF23"/>
    <property type="match status" value="1"/>
</dbReference>
<evidence type="ECO:0000256" key="3">
    <source>
        <dbReference type="ARBA" id="ARBA00022840"/>
    </source>
</evidence>
<sequence length="597" mass="67838">MSSRKRANTPGRHRHAKRADDRDPVQVTCRLRPLSSNESEACVVAIDDEHVKLVPPAGYILRNGLPPVETTYKFSSVFDETASQRMVFDQTSLDLVQDVIKGKDGLLFTYGVTGSGKTYTMTGTPKNQKDGILPHTLDILFNSLLSRADKCIFVPDGRNGFEVQPEGVAMLERARLALRTPCSKFEFKYRIPDTRAVRGANDDYVYAVFVSYIEIYNNVAYDLLETTPLVERGEKPRPPTGKGLHQDSKGNMYVDKVTEVEVSSTEEAFEQFVKGQERRRVAQTMLNAESSRSHSVFNIRLVMAPLDASGCEPVRDSSLLHVSQLSLVDLAGSERSKRTENTGDRLFESGKINQSLMTLRQCIEKLRENQKTSPDRAGQVPYRDQKLTHLFKNYFEGQGKVRMIVCVNPSVTDYEENVFVMSFAEQAQDVEIVRAVEVNFGNGNLPVSRRRMAQWNNEIESALRGHNDGFPDTQAFSVFFDAPPPFELNGPGDSDSIARLRQHYQSTYRKRQDYGASAEQKVTEFEGAFRSYLCVADTHRRRVEEMEREKAEVETENQRLAAQFRQTKRELTALKQRVSKYELAEQVKSDKEEEFKR</sequence>
<evidence type="ECO:0000256" key="2">
    <source>
        <dbReference type="ARBA" id="ARBA00022741"/>
    </source>
</evidence>
<comment type="similarity">
    <text evidence="5 6">Belongs to the TRAFAC class myosin-kinesin ATPase superfamily. Kinesin family.</text>
</comment>
<evidence type="ECO:0000313" key="10">
    <source>
        <dbReference type="Proteomes" id="UP000887566"/>
    </source>
</evidence>
<evidence type="ECO:0000256" key="8">
    <source>
        <dbReference type="SAM" id="MobiDB-lite"/>
    </source>
</evidence>
<dbReference type="GO" id="GO:0007018">
    <property type="term" value="P:microtubule-based movement"/>
    <property type="evidence" value="ECO:0007669"/>
    <property type="project" value="InterPro"/>
</dbReference>
<dbReference type="GO" id="GO:0008017">
    <property type="term" value="F:microtubule binding"/>
    <property type="evidence" value="ECO:0007669"/>
    <property type="project" value="InterPro"/>
</dbReference>
<dbReference type="GO" id="GO:0051256">
    <property type="term" value="P:mitotic spindle midzone assembly"/>
    <property type="evidence" value="ECO:0007669"/>
    <property type="project" value="TreeGrafter"/>
</dbReference>
<evidence type="ECO:0000259" key="9">
    <source>
        <dbReference type="PROSITE" id="PS50067"/>
    </source>
</evidence>
<protein>
    <recommendedName>
        <fullName evidence="6">Kinesin-like protein</fullName>
    </recommendedName>
</protein>
<dbReference type="GO" id="GO:0016887">
    <property type="term" value="F:ATP hydrolysis activity"/>
    <property type="evidence" value="ECO:0007669"/>
    <property type="project" value="TreeGrafter"/>
</dbReference>
<dbReference type="InterPro" id="IPR019821">
    <property type="entry name" value="Kinesin_motor_CS"/>
</dbReference>
<evidence type="ECO:0000313" key="11">
    <source>
        <dbReference type="WBParaSite" id="PSAMB.scaffold5979size10448.g27641.t1"/>
    </source>
</evidence>
<evidence type="ECO:0000256" key="1">
    <source>
        <dbReference type="ARBA" id="ARBA00004245"/>
    </source>
</evidence>
<dbReference type="InterPro" id="IPR027417">
    <property type="entry name" value="P-loop_NTPase"/>
</dbReference>
<dbReference type="PANTHER" id="PTHR24115">
    <property type="entry name" value="KINESIN-RELATED"/>
    <property type="match status" value="1"/>
</dbReference>
<dbReference type="PRINTS" id="PR00380">
    <property type="entry name" value="KINESINHEAVY"/>
</dbReference>
<dbReference type="InterPro" id="IPR001752">
    <property type="entry name" value="Kinesin_motor_dom"/>
</dbReference>
<accession>A0A914X4C5</accession>
<dbReference type="InterPro" id="IPR027640">
    <property type="entry name" value="Kinesin-like_fam"/>
</dbReference>
<keyword evidence="10" id="KW-1185">Reference proteome</keyword>